<feature type="transmembrane region" description="Helical" evidence="5">
    <location>
        <begin position="1117"/>
        <end position="1139"/>
    </location>
</feature>
<dbReference type="InterPro" id="IPR000832">
    <property type="entry name" value="GPCR_2_secretin-like"/>
</dbReference>
<evidence type="ECO:0000256" key="4">
    <source>
        <dbReference type="ARBA" id="ARBA00023136"/>
    </source>
</evidence>
<feature type="transmembrane region" description="Helical" evidence="5">
    <location>
        <begin position="2592"/>
        <end position="2616"/>
    </location>
</feature>
<dbReference type="GO" id="GO:0016020">
    <property type="term" value="C:membrane"/>
    <property type="evidence" value="ECO:0007669"/>
    <property type="project" value="UniProtKB-SubCell"/>
</dbReference>
<dbReference type="PANTHER" id="PTHR47767">
    <property type="entry name" value="ADHESION G PROTEIN-COUPLED RECEPTOR G7"/>
    <property type="match status" value="1"/>
</dbReference>
<feature type="transmembrane region" description="Helical" evidence="5">
    <location>
        <begin position="1268"/>
        <end position="1287"/>
    </location>
</feature>
<evidence type="ECO:0000256" key="5">
    <source>
        <dbReference type="SAM" id="Phobius"/>
    </source>
</evidence>
<feature type="transmembrane region" description="Helical" evidence="5">
    <location>
        <begin position="2661"/>
        <end position="2683"/>
    </location>
</feature>
<dbReference type="Gene3D" id="2.60.220.50">
    <property type="match status" value="2"/>
</dbReference>
<evidence type="ECO:0000256" key="2">
    <source>
        <dbReference type="ARBA" id="ARBA00022692"/>
    </source>
</evidence>
<evidence type="ECO:0000313" key="8">
    <source>
        <dbReference type="EMBL" id="KAJ3648103.1"/>
    </source>
</evidence>
<accession>A0AA38I0P9</accession>
<dbReference type="CDD" id="cd15040">
    <property type="entry name" value="7tmB2_Adhesion"/>
    <property type="match status" value="1"/>
</dbReference>
<dbReference type="EMBL" id="JALNTZ010000006">
    <property type="protein sequence ID" value="KAJ3648103.1"/>
    <property type="molecule type" value="Genomic_DNA"/>
</dbReference>
<feature type="transmembrane region" description="Helical" evidence="5">
    <location>
        <begin position="1229"/>
        <end position="1248"/>
    </location>
</feature>
<dbReference type="Pfam" id="PF00002">
    <property type="entry name" value="7tm_2"/>
    <property type="match status" value="2"/>
</dbReference>
<feature type="signal peptide" evidence="6">
    <location>
        <begin position="1"/>
        <end position="18"/>
    </location>
</feature>
<feature type="transmembrane region" description="Helical" evidence="5">
    <location>
        <begin position="1151"/>
        <end position="1169"/>
    </location>
</feature>
<keyword evidence="9" id="KW-1185">Reference proteome</keyword>
<dbReference type="Gene3D" id="1.20.1070.10">
    <property type="entry name" value="Rhodopsin 7-helix transmembrane proteins"/>
    <property type="match status" value="2"/>
</dbReference>
<feature type="transmembrane region" description="Helical" evidence="5">
    <location>
        <begin position="2475"/>
        <end position="2496"/>
    </location>
</feature>
<dbReference type="GO" id="GO:0004930">
    <property type="term" value="F:G protein-coupled receptor activity"/>
    <property type="evidence" value="ECO:0007669"/>
    <property type="project" value="InterPro"/>
</dbReference>
<keyword evidence="2 5" id="KW-0812">Transmembrane</keyword>
<feature type="chain" id="PRO_5041345907" description="G-protein coupled receptors family 2 profile 2 domain-containing protein" evidence="6">
    <location>
        <begin position="19"/>
        <end position="2731"/>
    </location>
</feature>
<name>A0AA38I0P9_9CUCU</name>
<dbReference type="SUPFAM" id="SSF81321">
    <property type="entry name" value="Family A G protein-coupled receptor-like"/>
    <property type="match status" value="2"/>
</dbReference>
<dbReference type="PANTHER" id="PTHR47767:SF1">
    <property type="entry name" value="ADHESION G PROTEIN-COUPLED RECEPTOR G7"/>
    <property type="match status" value="1"/>
</dbReference>
<keyword evidence="4 5" id="KW-0472">Membrane</keyword>
<dbReference type="GO" id="GO:0007166">
    <property type="term" value="P:cell surface receptor signaling pathway"/>
    <property type="evidence" value="ECO:0007669"/>
    <property type="project" value="InterPro"/>
</dbReference>
<dbReference type="PROSITE" id="PS50261">
    <property type="entry name" value="G_PROTEIN_RECEP_F2_4"/>
    <property type="match status" value="2"/>
</dbReference>
<proteinExistence type="predicted"/>
<keyword evidence="6" id="KW-0732">Signal</keyword>
<keyword evidence="3 5" id="KW-1133">Transmembrane helix</keyword>
<feature type="transmembrane region" description="Helical" evidence="5">
    <location>
        <begin position="2508"/>
        <end position="2533"/>
    </location>
</feature>
<evidence type="ECO:0000259" key="7">
    <source>
        <dbReference type="PROSITE" id="PS50261"/>
    </source>
</evidence>
<comment type="caution">
    <text evidence="8">The sequence shown here is derived from an EMBL/GenBank/DDBJ whole genome shotgun (WGS) entry which is preliminary data.</text>
</comment>
<evidence type="ECO:0000256" key="3">
    <source>
        <dbReference type="ARBA" id="ARBA00022989"/>
    </source>
</evidence>
<protein>
    <recommendedName>
        <fullName evidence="7">G-protein coupled receptors family 2 profile 2 domain-containing protein</fullName>
    </recommendedName>
</protein>
<feature type="transmembrane region" description="Helical" evidence="5">
    <location>
        <begin position="2553"/>
        <end position="2572"/>
    </location>
</feature>
<feature type="domain" description="G-protein coupled receptors family 2 profile 2" evidence="7">
    <location>
        <begin position="1115"/>
        <end position="1354"/>
    </location>
</feature>
<dbReference type="InterPro" id="IPR053066">
    <property type="entry name" value="ADGR_G7"/>
</dbReference>
<dbReference type="InterPro" id="IPR017981">
    <property type="entry name" value="GPCR_2-like_7TM"/>
</dbReference>
<evidence type="ECO:0000256" key="1">
    <source>
        <dbReference type="ARBA" id="ARBA00004141"/>
    </source>
</evidence>
<organism evidence="8 9">
    <name type="scientific">Zophobas morio</name>
    <dbReference type="NCBI Taxonomy" id="2755281"/>
    <lineage>
        <taxon>Eukaryota</taxon>
        <taxon>Metazoa</taxon>
        <taxon>Ecdysozoa</taxon>
        <taxon>Arthropoda</taxon>
        <taxon>Hexapoda</taxon>
        <taxon>Insecta</taxon>
        <taxon>Pterygota</taxon>
        <taxon>Neoptera</taxon>
        <taxon>Endopterygota</taxon>
        <taxon>Coleoptera</taxon>
        <taxon>Polyphaga</taxon>
        <taxon>Cucujiformia</taxon>
        <taxon>Tenebrionidae</taxon>
        <taxon>Zophobas</taxon>
    </lineage>
</organism>
<dbReference type="InterPro" id="IPR046338">
    <property type="entry name" value="GAIN_dom_sf"/>
</dbReference>
<dbReference type="Proteomes" id="UP001168821">
    <property type="component" value="Unassembled WGS sequence"/>
</dbReference>
<evidence type="ECO:0000313" key="9">
    <source>
        <dbReference type="Proteomes" id="UP001168821"/>
    </source>
</evidence>
<sequence length="2731" mass="310897">MILQLLLVFYIFTTCTTPQAVTPNCDLARSSFSCSDKQKKHLYEKCFTTKFCTKKDNFDRQTLPQCPRGFVDASDFCYAITKKSPFPPKCPFTNVRLMNFTHVEDIIKRDKIGAVWMPVQRNNTNGLGFLQWVEHTRSYKTEFRGRIRYEGELQGKDCLVYNASRVFSVSCKEEHAGLCLYEKVHNAGSILCGGETNCVEVTQRTNPKCVCARESFSLREYEEAEFLDPQENNIYSLIARDRSCGIGIRKTVNGTFAWNNSMRDIDYSFWSPEATFDDDSNYVVSTANGWILSKGSVSCTLTQKNIERLSSSLYLSVFKDNILHLTVVFPSGLQTDDERQDPLVFCFTDTDPISLPYRYPQINITDRGDTSIIYQFESFGNVPGHYWCEAFTYPDSETLTSNVIFVNPKNPNFPDQFVATYLLNYTTEINPLSSDITNLMKSYVLSSNCLYQIIKIVDLDETNKVVSIKLRYSCPSDSLPDSLNIKRISLQKVDFCPRVVENDVIWNETRAGTVASPSEPCFTQKGYDLQRPCVEDSFNGAFWAKAKCNVPKKSSVTKQLQEVLPNASNPDQGISQLETISRSYAQFKAVDVLIVGETLQQYSFTQTSNCVDKMTKIIDIGDNILNIESDIIVESQQKMHAMDVWLNVMSNIQNICRIKDVFNHITNNIYFMSSRTTAWCRTSPGDKRKIFVQHITALSDILNRKEIENAIWINATSDTLTTERALKYYPKQGFFFDKSELGNVSYVYELTIFDTYIDVSSLVYQTPVWLIQRFDSVYTRNRKVKCARWNYGNVTARVEGSWLADGDLSITKTHFICKFRTVGTYAMILAPEGNPGDDLKELLESNSTSSEILSRLAQVTSTPKSFVSSDVVLIGLILQKMSTRKDINLDLLGETINNLQNFDKTVLETSQKERSATDSILYNIDTILQNYECQNVCRVTKDNFVTVIYNTQNADFGALVLLDNGEVEILTGKVTPSNLTRYKNFDSAVLLSPELKSQLEADAKVIVSIFHNDSLFIETKKRSNYRVTGKIYSVILPEILANYSGPLSVIHRMKPTTREKECSYWFYNPPRHVAGFWKNYATDARNSPWVQCDFWHTTHFGVLLLVDAYEETPALDFITTACCLLSLFGYFSLLLTAFLYRSWRTKGANKFLLNFALSGLVQILVFYVSTHENKKYLDNHAFCVASGVILHYSVLVQFCWMFIIAHLQYKKLILNSHEQTTHFLLKMNLMAWGLPLIVILSVLTSGDFYGNNKLGICYPTGTALYLGVWWPISIVVANNFVIYVFIIDAILNTKDSLKRHGPDDSSRHLVRIGSLFFFLGLTWIFGFLGELSHIGVKLTLFLPLFHFVLICFCTQDKWVLSQPASNCVFVNSTKYLCLDENHRHLYQQCFNTQFCTKDNNFDLSTLPHCPDHFSDEGNFCYQLSKKSSFPPHCPYTNVLPFDTYKSVLSELGPVWMPIERNLGFFQWVEPGSRYKKVFEDPYVYENGISGKNCLVYYNDSYIVAASCEEQHPGVCAYKKLQNAKNPLCGDVNTCIQSSLDSLGNCTCLSDDTLEPPSEFVQPYQSNVYHLLLDPLTCTMGLEKTSNGTFIWTNSRKTIDYTFWSRDVFFNDSTSYVGCTSNGWILISKPTSCYLNEKKVTPLSLNMSLRLENYTLYVNVSSSVETDRSAFCFTDAHPIYPISPIMSINTSSIGYQFQVLSNISGHYWCESFSDLTPEPIQSNRVFFEGGGNDEIVATLVLKYPTGVNPLTSMVTTMLKTALHSINCPYRILKIFDFDEAKQEVLVRVRCNCPVDNFSSLNDGVNIIDLKRVGNCPTVIENKLTWPEISSSSETYPEELCFTGDGFRLKRFCIEDKEHGARWSPITQDCQIPKGSSVTQELTHLRDVLDGEILAKNATAQLFQVLVSDMKNTARNYSQFSALDVFLVADFMQKLLNYSEANLGNICGTVFTNLGLDVIDDILDIDSEILLESQKKMGATDILLDVMPIIRYRCMVFGNITQRNFAFMKPVVESSGITVQRNGNKLTIELQSSGKSLADFLQIQNLESALWTSSVSDYDKDIGFSFYKKRGFYFDDTPGNISQVFGITSDLQRQIYILQRVDQFSRRSDVKCAYWGSGGEVQLTRGSWIFNGTSNIIETFFLCEFPKVGNFAIIVTPHNPEQPVFFNLTDLLVSTDTPDEILVKLCQLTYRYDEFDATDVSLTGQILKKIDYGVHDLDTTSEILSNLQKISRTALNQSQEKFLATDSILYYSDVILKNYSCSCQCLFKADNFITLIFNTTNTNITGLAVFVNNSVEILTGWINSTDLANYTGLDSALVLSSQLRQQLPENTQVVISVFRNDSFFNERNNVFVPLGKIYSVILPEILDNYSGPISLYHKLNNPNREKDCSYWLYNAPLHLPGHWQNSSLARNVLSLIQCDFWHTTHFGILILGNGYEDSAALTWITNICCALSFIGYCFVFLTAFLDNTWRANESNKLLLSFVSSGVFQLLTFYMSIVLGKQLSKSDSLCVLAGVILHYSVLVQFSWMLIIAHFQYRKLVFYSNNNITNVLIKTNLFAWGVPVIIVTIVLLQHGYHYSKEKIGFCYPSGRALYFGVWWPISVVIANNVVVYIFIIDTILNTRSELRRHGPDDSVYHIRRIGSFFFFFGLTWIFGFLAVEKRVIFIYLFDTLATLQGFVLFLLYVVCDKSVKEMYWNKFQRAKYSSSGMLRLVFSSDSRHRRRSPEPESSPLFMN</sequence>
<evidence type="ECO:0000256" key="6">
    <source>
        <dbReference type="SAM" id="SignalP"/>
    </source>
</evidence>
<feature type="transmembrane region" description="Helical" evidence="5">
    <location>
        <begin position="2637"/>
        <end position="2655"/>
    </location>
</feature>
<feature type="transmembrane region" description="Helical" evidence="5">
    <location>
        <begin position="1308"/>
        <end position="1328"/>
    </location>
</feature>
<comment type="subcellular location">
    <subcellularLocation>
        <location evidence="1">Membrane</location>
        <topology evidence="1">Multi-pass membrane protein</topology>
    </subcellularLocation>
</comment>
<reference evidence="8" key="1">
    <citation type="journal article" date="2023" name="G3 (Bethesda)">
        <title>Whole genome assemblies of Zophobas morio and Tenebrio molitor.</title>
        <authorList>
            <person name="Kaur S."/>
            <person name="Stinson S.A."/>
            <person name="diCenzo G.C."/>
        </authorList>
    </citation>
    <scope>NUCLEOTIDE SEQUENCE</scope>
    <source>
        <strain evidence="8">QUZm001</strain>
    </source>
</reference>
<feature type="transmembrane region" description="Helical" evidence="5">
    <location>
        <begin position="1189"/>
        <end position="1209"/>
    </location>
</feature>
<gene>
    <name evidence="8" type="ORF">Zmor_019938</name>
</gene>
<feature type="transmembrane region" description="Helical" evidence="5">
    <location>
        <begin position="2441"/>
        <end position="2463"/>
    </location>
</feature>
<feature type="domain" description="G-protein coupled receptors family 2 profile 2" evidence="7">
    <location>
        <begin position="2439"/>
        <end position="2684"/>
    </location>
</feature>